<accession>A0A841H0G3</accession>
<evidence type="ECO:0000313" key="2">
    <source>
        <dbReference type="Proteomes" id="UP000582837"/>
    </source>
</evidence>
<dbReference type="Proteomes" id="UP000582837">
    <property type="component" value="Unassembled WGS sequence"/>
</dbReference>
<name>A0A841H0G3_9BACT</name>
<evidence type="ECO:0000313" key="1">
    <source>
        <dbReference type="EMBL" id="MBB6071510.1"/>
    </source>
</evidence>
<sequence>MKASARAPLDSVDAAVFSAALGDRRVAGGVPGELLVQAEAQGAPANLGAMESEVRWRMRGLSFSTDHSFRRRSRVPAIVPPTLALPRPYRLISHSEWIGRDNPGGVFILSRPGYNRDRSQALIYVLHACQFCGSAVYLLLDRGPGGWAVSAEELVWES</sequence>
<dbReference type="EMBL" id="JACHIA010000009">
    <property type="protein sequence ID" value="MBB6071510.1"/>
    <property type="molecule type" value="Genomic_DNA"/>
</dbReference>
<protein>
    <submittedName>
        <fullName evidence="1">Uncharacterized protein</fullName>
    </submittedName>
</protein>
<keyword evidence="2" id="KW-1185">Reference proteome</keyword>
<dbReference type="RefSeq" id="WP_170034990.1">
    <property type="nucleotide sequence ID" value="NZ_JACHOW010000009.1"/>
</dbReference>
<organism evidence="1 2">
    <name type="scientific">Longimicrobium terrae</name>
    <dbReference type="NCBI Taxonomy" id="1639882"/>
    <lineage>
        <taxon>Bacteria</taxon>
        <taxon>Pseudomonadati</taxon>
        <taxon>Gemmatimonadota</taxon>
        <taxon>Longimicrobiia</taxon>
        <taxon>Longimicrobiales</taxon>
        <taxon>Longimicrobiaceae</taxon>
        <taxon>Longimicrobium</taxon>
    </lineage>
</organism>
<proteinExistence type="predicted"/>
<comment type="caution">
    <text evidence="1">The sequence shown here is derived from an EMBL/GenBank/DDBJ whole genome shotgun (WGS) entry which is preliminary data.</text>
</comment>
<gene>
    <name evidence="1" type="ORF">HNQ61_003138</name>
</gene>
<reference evidence="1 2" key="1">
    <citation type="submission" date="2020-08" db="EMBL/GenBank/DDBJ databases">
        <title>Genomic Encyclopedia of Type Strains, Phase IV (KMG-IV): sequencing the most valuable type-strain genomes for metagenomic binning, comparative biology and taxonomic classification.</title>
        <authorList>
            <person name="Goeker M."/>
        </authorList>
    </citation>
    <scope>NUCLEOTIDE SEQUENCE [LARGE SCALE GENOMIC DNA]</scope>
    <source>
        <strain evidence="1 2">DSM 29007</strain>
    </source>
</reference>
<dbReference type="AlphaFoldDB" id="A0A841H0G3"/>